<dbReference type="OrthoDB" id="9791630at2"/>
<dbReference type="InterPro" id="IPR036249">
    <property type="entry name" value="Thioredoxin-like_sf"/>
</dbReference>
<proteinExistence type="predicted"/>
<name>A0A1H6FDP2_9GAMM</name>
<accession>A0A1H6FDP2</accession>
<evidence type="ECO:0000313" key="4">
    <source>
        <dbReference type="EMBL" id="SEH07521.1"/>
    </source>
</evidence>
<dbReference type="Proteomes" id="UP000236724">
    <property type="component" value="Unassembled WGS sequence"/>
</dbReference>
<dbReference type="InterPro" id="IPR051099">
    <property type="entry name" value="AGR/TXD"/>
</dbReference>
<evidence type="ECO:0000259" key="3">
    <source>
        <dbReference type="PROSITE" id="PS51352"/>
    </source>
</evidence>
<evidence type="ECO:0000256" key="1">
    <source>
        <dbReference type="ARBA" id="ARBA00022729"/>
    </source>
</evidence>
<keyword evidence="1 2" id="KW-0732">Signal</keyword>
<dbReference type="Gene3D" id="3.40.30.10">
    <property type="entry name" value="Glutaredoxin"/>
    <property type="match status" value="2"/>
</dbReference>
<evidence type="ECO:0000256" key="2">
    <source>
        <dbReference type="SAM" id="SignalP"/>
    </source>
</evidence>
<dbReference type="PROSITE" id="PS51352">
    <property type="entry name" value="THIOREDOXIN_2"/>
    <property type="match status" value="1"/>
</dbReference>
<sequence length="344" mass="39550">MQHYIRFYLLLSLLLCSPLALAEKAPLQGGVHFELPDWFKSSFLELPEDVVESQASGKMLMLMFHQDSCPYCAKLIQDNLGQDNIRTYLQQHFEVLGINLWGDRELTDLDGAVLTEKTFSQKHRVWATPTLFFLDKQGQLVFRINGYYPPEKFLSALSYVADKQYTKQSFLNYFRHQKSTMQAEATIPEASVSKDFFASPPYHLAQDGGDKPLAVLFETPDCLECQNLYPQVFNQAATRKRLAAYYVVRLDPHSDTPLITPDGKRSSARQWAQSLQINYLPSLVLFDKQQEVLRIAAMFKAFHVQSLLDYVSSGAYQRETNIQRYLHNRADGLREKGITVNLWD</sequence>
<evidence type="ECO:0000313" key="5">
    <source>
        <dbReference type="Proteomes" id="UP000236724"/>
    </source>
</evidence>
<protein>
    <submittedName>
        <fullName evidence="4">Thiol:disulfide interchange protein</fullName>
    </submittedName>
</protein>
<reference evidence="4 5" key="1">
    <citation type="submission" date="2016-10" db="EMBL/GenBank/DDBJ databases">
        <authorList>
            <person name="de Groot N.N."/>
        </authorList>
    </citation>
    <scope>NUCLEOTIDE SEQUENCE [LARGE SCALE GENOMIC DNA]</scope>
    <source>
        <strain evidence="4">MBHS1</strain>
    </source>
</reference>
<dbReference type="RefSeq" id="WP_103921164.1">
    <property type="nucleotide sequence ID" value="NZ_FMSV02000533.1"/>
</dbReference>
<dbReference type="PANTHER" id="PTHR15337">
    <property type="entry name" value="ANTERIOR GRADIENT PROTEIN-RELATED"/>
    <property type="match status" value="1"/>
</dbReference>
<dbReference type="EMBL" id="FMSV02000533">
    <property type="protein sequence ID" value="SEH07521.1"/>
    <property type="molecule type" value="Genomic_DNA"/>
</dbReference>
<feature type="chain" id="PRO_5014673670" evidence="2">
    <location>
        <begin position="23"/>
        <end position="344"/>
    </location>
</feature>
<dbReference type="InterPro" id="IPR041737">
    <property type="entry name" value="SoxW"/>
</dbReference>
<keyword evidence="5" id="KW-1185">Reference proteome</keyword>
<dbReference type="Pfam" id="PF13098">
    <property type="entry name" value="Thioredoxin_2"/>
    <property type="match status" value="2"/>
</dbReference>
<feature type="signal peptide" evidence="2">
    <location>
        <begin position="1"/>
        <end position="22"/>
    </location>
</feature>
<organism evidence="4 5">
    <name type="scientific">Candidatus Venteria ishoeyi</name>
    <dbReference type="NCBI Taxonomy" id="1899563"/>
    <lineage>
        <taxon>Bacteria</taxon>
        <taxon>Pseudomonadati</taxon>
        <taxon>Pseudomonadota</taxon>
        <taxon>Gammaproteobacteria</taxon>
        <taxon>Thiotrichales</taxon>
        <taxon>Thiotrichaceae</taxon>
        <taxon>Venteria</taxon>
    </lineage>
</organism>
<dbReference type="SUPFAM" id="SSF52833">
    <property type="entry name" value="Thioredoxin-like"/>
    <property type="match status" value="2"/>
</dbReference>
<dbReference type="InterPro" id="IPR013766">
    <property type="entry name" value="Thioredoxin_domain"/>
</dbReference>
<gene>
    <name evidence="4" type="ORF">MBHS_03397</name>
</gene>
<dbReference type="PANTHER" id="PTHR15337:SF11">
    <property type="entry name" value="THIOREDOXIN DOMAIN-CONTAINING PROTEIN"/>
    <property type="match status" value="1"/>
</dbReference>
<feature type="domain" description="Thioredoxin" evidence="3">
    <location>
        <begin position="13"/>
        <end position="162"/>
    </location>
</feature>
<dbReference type="CDD" id="cd02951">
    <property type="entry name" value="SoxW"/>
    <property type="match status" value="1"/>
</dbReference>
<dbReference type="AlphaFoldDB" id="A0A1H6FDP2"/>
<dbReference type="InterPro" id="IPR012336">
    <property type="entry name" value="Thioredoxin-like_fold"/>
</dbReference>